<dbReference type="EC" id="2.7.1.26" evidence="1"/>
<gene>
    <name evidence="9" type="ORF">UR68_C0048G0008</name>
</gene>
<dbReference type="PANTHER" id="PTHR22749:SF6">
    <property type="entry name" value="RIBOFLAVIN KINASE"/>
    <property type="match status" value="1"/>
</dbReference>
<evidence type="ECO:0000259" key="8">
    <source>
        <dbReference type="SMART" id="SM00904"/>
    </source>
</evidence>
<dbReference type="SMART" id="SM00904">
    <property type="entry name" value="Flavokinase"/>
    <property type="match status" value="1"/>
</dbReference>
<evidence type="ECO:0000256" key="7">
    <source>
        <dbReference type="ARBA" id="ARBA00047880"/>
    </source>
</evidence>
<evidence type="ECO:0000256" key="2">
    <source>
        <dbReference type="ARBA" id="ARBA00022630"/>
    </source>
</evidence>
<dbReference type="InterPro" id="IPR023465">
    <property type="entry name" value="Riboflavin_kinase_dom_sf"/>
</dbReference>
<comment type="caution">
    <text evidence="9">The sequence shown here is derived from an EMBL/GenBank/DDBJ whole genome shotgun (WGS) entry which is preliminary data.</text>
</comment>
<evidence type="ECO:0000256" key="6">
    <source>
        <dbReference type="ARBA" id="ARBA00022840"/>
    </source>
</evidence>
<dbReference type="STRING" id="1618478.UR68_C0048G0008"/>
<dbReference type="GO" id="GO:0009231">
    <property type="term" value="P:riboflavin biosynthetic process"/>
    <property type="evidence" value="ECO:0007669"/>
    <property type="project" value="InterPro"/>
</dbReference>
<dbReference type="InterPro" id="IPR023468">
    <property type="entry name" value="Riboflavin_kinase"/>
</dbReference>
<dbReference type="EMBL" id="LBQC01000048">
    <property type="protein sequence ID" value="KKP69720.1"/>
    <property type="molecule type" value="Genomic_DNA"/>
</dbReference>
<keyword evidence="3" id="KW-0288">FMN</keyword>
<organism evidence="9 10">
    <name type="scientific">Candidatus Roizmanbacteria bacterium GW2011_GWA2_35_19</name>
    <dbReference type="NCBI Taxonomy" id="1618478"/>
    <lineage>
        <taxon>Bacteria</taxon>
        <taxon>Candidatus Roizmaniibacteriota</taxon>
    </lineage>
</organism>
<keyword evidence="4" id="KW-0808">Transferase</keyword>
<comment type="catalytic activity">
    <reaction evidence="7">
        <text>riboflavin + ATP = FMN + ADP + H(+)</text>
        <dbReference type="Rhea" id="RHEA:14357"/>
        <dbReference type="ChEBI" id="CHEBI:15378"/>
        <dbReference type="ChEBI" id="CHEBI:30616"/>
        <dbReference type="ChEBI" id="CHEBI:57986"/>
        <dbReference type="ChEBI" id="CHEBI:58210"/>
        <dbReference type="ChEBI" id="CHEBI:456216"/>
        <dbReference type="EC" id="2.7.1.26"/>
    </reaction>
</comment>
<dbReference type="PANTHER" id="PTHR22749">
    <property type="entry name" value="RIBOFLAVIN KINASE/FMN ADENYLYLTRANSFERASE"/>
    <property type="match status" value="1"/>
</dbReference>
<dbReference type="Proteomes" id="UP000034457">
    <property type="component" value="Unassembled WGS sequence"/>
</dbReference>
<evidence type="ECO:0000256" key="3">
    <source>
        <dbReference type="ARBA" id="ARBA00022643"/>
    </source>
</evidence>
<dbReference type="GO" id="GO:0009398">
    <property type="term" value="P:FMN biosynthetic process"/>
    <property type="evidence" value="ECO:0007669"/>
    <property type="project" value="TreeGrafter"/>
</dbReference>
<dbReference type="GO" id="GO:0005524">
    <property type="term" value="F:ATP binding"/>
    <property type="evidence" value="ECO:0007669"/>
    <property type="project" value="UniProtKB-KW"/>
</dbReference>
<keyword evidence="6" id="KW-0067">ATP-binding</keyword>
<evidence type="ECO:0000256" key="5">
    <source>
        <dbReference type="ARBA" id="ARBA00022741"/>
    </source>
</evidence>
<reference evidence="9 10" key="1">
    <citation type="journal article" date="2015" name="Nature">
        <title>rRNA introns, odd ribosomes, and small enigmatic genomes across a large radiation of phyla.</title>
        <authorList>
            <person name="Brown C.T."/>
            <person name="Hug L.A."/>
            <person name="Thomas B.C."/>
            <person name="Sharon I."/>
            <person name="Castelle C.J."/>
            <person name="Singh A."/>
            <person name="Wilkins M.J."/>
            <person name="Williams K.H."/>
            <person name="Banfield J.F."/>
        </authorList>
    </citation>
    <scope>NUCLEOTIDE SEQUENCE [LARGE SCALE GENOMIC DNA]</scope>
</reference>
<keyword evidence="2" id="KW-0285">Flavoprotein</keyword>
<keyword evidence="5" id="KW-0547">Nucleotide-binding</keyword>
<evidence type="ECO:0000313" key="10">
    <source>
        <dbReference type="Proteomes" id="UP000034457"/>
    </source>
</evidence>
<name>A0A0G0E377_9BACT</name>
<dbReference type="AlphaFoldDB" id="A0A0G0E377"/>
<evidence type="ECO:0000256" key="4">
    <source>
        <dbReference type="ARBA" id="ARBA00022679"/>
    </source>
</evidence>
<dbReference type="SUPFAM" id="SSF82114">
    <property type="entry name" value="Riboflavin kinase-like"/>
    <property type="match status" value="1"/>
</dbReference>
<evidence type="ECO:0000313" key="9">
    <source>
        <dbReference type="EMBL" id="KKP69720.1"/>
    </source>
</evidence>
<sequence>MTTFTSHQIKGRGRARKLGYPTINLEIPENLDLKEGVYGVQFMVDEKKYLGAMHYGPSPTFNDEEKTLEVFLIDLKDKAIPETNGKTLRINILKYLREILSFKDIDKLTNQIIEDIREIISLKDD</sequence>
<protein>
    <recommendedName>
        <fullName evidence="1">riboflavin kinase</fullName>
        <ecNumber evidence="1">2.7.1.26</ecNumber>
    </recommendedName>
</protein>
<evidence type="ECO:0000256" key="1">
    <source>
        <dbReference type="ARBA" id="ARBA00012105"/>
    </source>
</evidence>
<dbReference type="Pfam" id="PF01687">
    <property type="entry name" value="Flavokinase"/>
    <property type="match status" value="1"/>
</dbReference>
<dbReference type="GO" id="GO:0008531">
    <property type="term" value="F:riboflavin kinase activity"/>
    <property type="evidence" value="ECO:0007669"/>
    <property type="project" value="UniProtKB-EC"/>
</dbReference>
<accession>A0A0G0E377</accession>
<proteinExistence type="predicted"/>
<dbReference type="Gene3D" id="2.40.30.30">
    <property type="entry name" value="Riboflavin kinase-like"/>
    <property type="match status" value="1"/>
</dbReference>
<dbReference type="InterPro" id="IPR015865">
    <property type="entry name" value="Riboflavin_kinase_bac/euk"/>
</dbReference>
<feature type="domain" description="Riboflavin kinase" evidence="8">
    <location>
        <begin position="1"/>
        <end position="124"/>
    </location>
</feature>